<comment type="caution">
    <text evidence="2">The sequence shown here is derived from an EMBL/GenBank/DDBJ whole genome shotgun (WGS) entry which is preliminary data.</text>
</comment>
<feature type="transmembrane region" description="Helical" evidence="1">
    <location>
        <begin position="6"/>
        <end position="25"/>
    </location>
</feature>
<dbReference type="AlphaFoldDB" id="A0A560D5G9"/>
<proteinExistence type="predicted"/>
<keyword evidence="1" id="KW-0812">Transmembrane</keyword>
<reference evidence="2 3" key="1">
    <citation type="submission" date="2019-06" db="EMBL/GenBank/DDBJ databases">
        <title>Genomic Encyclopedia of Type Strains, Phase IV (KMG-V): Genome sequencing to study the core and pangenomes of soil and plant-associated prokaryotes.</title>
        <authorList>
            <person name="Whitman W."/>
        </authorList>
    </citation>
    <scope>NUCLEOTIDE SEQUENCE [LARGE SCALE GENOMIC DNA]</scope>
    <source>
        <strain evidence="2 3">BR 510</strain>
    </source>
</reference>
<dbReference type="RefSeq" id="WP_145669403.1">
    <property type="nucleotide sequence ID" value="NZ_VITK01000011.1"/>
</dbReference>
<evidence type="ECO:0000256" key="1">
    <source>
        <dbReference type="SAM" id="Phobius"/>
    </source>
</evidence>
<dbReference type="EMBL" id="VITK01000011">
    <property type="protein sequence ID" value="TWA92324.1"/>
    <property type="molecule type" value="Genomic_DNA"/>
</dbReference>
<keyword evidence="1" id="KW-1133">Transmembrane helix</keyword>
<dbReference type="InterPro" id="IPR011223">
    <property type="entry name" value="UCP028770"/>
</dbReference>
<dbReference type="Pfam" id="PF11742">
    <property type="entry name" value="DUF3302"/>
    <property type="match status" value="1"/>
</dbReference>
<gene>
    <name evidence="2" type="ORF">FBZ96_111117</name>
</gene>
<feature type="transmembrane region" description="Helical" evidence="1">
    <location>
        <begin position="46"/>
        <end position="66"/>
    </location>
</feature>
<keyword evidence="3" id="KW-1185">Reference proteome</keyword>
<organism evidence="2 3">
    <name type="scientific">Bradyrhizobium stylosanthis</name>
    <dbReference type="NCBI Taxonomy" id="1803665"/>
    <lineage>
        <taxon>Bacteria</taxon>
        <taxon>Pseudomonadati</taxon>
        <taxon>Pseudomonadota</taxon>
        <taxon>Alphaproteobacteria</taxon>
        <taxon>Hyphomicrobiales</taxon>
        <taxon>Nitrobacteraceae</taxon>
        <taxon>Bradyrhizobium</taxon>
    </lineage>
</organism>
<keyword evidence="1" id="KW-0472">Membrane</keyword>
<dbReference type="PIRSF" id="PIRSF028770">
    <property type="entry name" value="UCP028770"/>
    <property type="match status" value="1"/>
</dbReference>
<dbReference type="OrthoDB" id="5741122at2"/>
<name>A0A560D5G9_9BRAD</name>
<dbReference type="STRING" id="1803665.GCA_001641335_06666"/>
<dbReference type="Proteomes" id="UP000319949">
    <property type="component" value="Unassembled WGS sequence"/>
</dbReference>
<protein>
    <submittedName>
        <fullName evidence="2">Uncharacterized protein DUF3302</fullName>
    </submittedName>
</protein>
<sequence length="102" mass="11616">MFLDYVSLAILIAVLIIVFYGIIAVHDIPHAIAKARNHPHQDAIGAAGWVSLFMLGALWPFLWIWAMAYRPDRGWGFGGTETRARLAEFDERLARLEKRVPR</sequence>
<evidence type="ECO:0000313" key="2">
    <source>
        <dbReference type="EMBL" id="TWA92324.1"/>
    </source>
</evidence>
<accession>A0A560D5G9</accession>
<evidence type="ECO:0000313" key="3">
    <source>
        <dbReference type="Proteomes" id="UP000319949"/>
    </source>
</evidence>